<reference evidence="2" key="2">
    <citation type="journal article" date="2021" name="Data Brief">
        <title>Draft genome sequence data of the facultative, thermophilic, xylanolytic bacterium Paenibacillus sp. strain DA-C8.</title>
        <authorList>
            <person name="Chhe C."/>
            <person name="Uke A."/>
            <person name="Baramee S."/>
            <person name="Ungkulpasvich U."/>
            <person name="Tachaapaikoon C."/>
            <person name="Pason P."/>
            <person name="Waeonukul R."/>
            <person name="Ratanakhanokchai K."/>
            <person name="Kosugi A."/>
        </authorList>
    </citation>
    <scope>NUCLEOTIDE SEQUENCE</scope>
    <source>
        <strain evidence="2">DA-C8</strain>
    </source>
</reference>
<dbReference type="Proteomes" id="UP000654993">
    <property type="component" value="Unassembled WGS sequence"/>
</dbReference>
<gene>
    <name evidence="2" type="ORF">PRECH8_05930</name>
</gene>
<keyword evidence="1" id="KW-0175">Coiled coil</keyword>
<proteinExistence type="predicted"/>
<name>A0A916VEJ9_9BACL</name>
<protein>
    <submittedName>
        <fullName evidence="2">Uncharacterized protein</fullName>
    </submittedName>
</protein>
<dbReference type="AlphaFoldDB" id="A0A916VEJ9"/>
<keyword evidence="3" id="KW-1185">Reference proteome</keyword>
<dbReference type="EMBL" id="BMAQ01000004">
    <property type="protein sequence ID" value="GFR37297.1"/>
    <property type="molecule type" value="Genomic_DNA"/>
</dbReference>
<evidence type="ECO:0000256" key="1">
    <source>
        <dbReference type="SAM" id="Coils"/>
    </source>
</evidence>
<reference evidence="2" key="1">
    <citation type="submission" date="2020-08" db="EMBL/GenBank/DDBJ databases">
        <authorList>
            <person name="Uke A."/>
            <person name="Chhe C."/>
            <person name="Baramee S."/>
            <person name="Kosugi A."/>
        </authorList>
    </citation>
    <scope>NUCLEOTIDE SEQUENCE</scope>
    <source>
        <strain evidence="2">DA-C8</strain>
    </source>
</reference>
<evidence type="ECO:0000313" key="2">
    <source>
        <dbReference type="EMBL" id="GFR37297.1"/>
    </source>
</evidence>
<evidence type="ECO:0000313" key="3">
    <source>
        <dbReference type="Proteomes" id="UP000654993"/>
    </source>
</evidence>
<organism evidence="2 3">
    <name type="scientific">Insulibacter thermoxylanivorax</name>
    <dbReference type="NCBI Taxonomy" id="2749268"/>
    <lineage>
        <taxon>Bacteria</taxon>
        <taxon>Bacillati</taxon>
        <taxon>Bacillota</taxon>
        <taxon>Bacilli</taxon>
        <taxon>Bacillales</taxon>
        <taxon>Paenibacillaceae</taxon>
        <taxon>Insulibacter</taxon>
    </lineage>
</organism>
<accession>A0A916VEJ9</accession>
<dbReference type="RefSeq" id="WP_207161764.1">
    <property type="nucleotide sequence ID" value="NZ_BMAQ01000004.1"/>
</dbReference>
<comment type="caution">
    <text evidence="2">The sequence shown here is derived from an EMBL/GenBank/DDBJ whole genome shotgun (WGS) entry which is preliminary data.</text>
</comment>
<feature type="coiled-coil region" evidence="1">
    <location>
        <begin position="8"/>
        <end position="39"/>
    </location>
</feature>
<sequence>MQDMIALCNLSQDEVEQLMNQLRMLKDKLEQARRFSQARLQAKLRLSENI</sequence>